<dbReference type="PROSITE" id="PS50005">
    <property type="entry name" value="TPR"/>
    <property type="match status" value="2"/>
</dbReference>
<dbReference type="SMART" id="SM00028">
    <property type="entry name" value="TPR"/>
    <property type="match status" value="2"/>
</dbReference>
<evidence type="ECO:0000313" key="3">
    <source>
        <dbReference type="EMBL" id="KKQ74276.1"/>
    </source>
</evidence>
<name>A0A0G0NAZ5_9BACT</name>
<dbReference type="SUPFAM" id="SSF48452">
    <property type="entry name" value="TPR-like"/>
    <property type="match status" value="1"/>
</dbReference>
<feature type="repeat" description="TPR" evidence="1">
    <location>
        <begin position="121"/>
        <end position="154"/>
    </location>
</feature>
<protein>
    <submittedName>
        <fullName evidence="3">Uncharacterized protein</fullName>
    </submittedName>
</protein>
<reference evidence="3 4" key="1">
    <citation type="journal article" date="2015" name="Nature">
        <title>rRNA introns, odd ribosomes, and small enigmatic genomes across a large radiation of phyla.</title>
        <authorList>
            <person name="Brown C.T."/>
            <person name="Hug L.A."/>
            <person name="Thomas B.C."/>
            <person name="Sharon I."/>
            <person name="Castelle C.J."/>
            <person name="Singh A."/>
            <person name="Wilkins M.J."/>
            <person name="Williams K.H."/>
            <person name="Banfield J.F."/>
        </authorList>
    </citation>
    <scope>NUCLEOTIDE SEQUENCE [LARGE SCALE GENOMIC DNA]</scope>
</reference>
<accession>A0A0G0NAZ5</accession>
<gene>
    <name evidence="3" type="ORF">US96_C0036G0008</name>
</gene>
<keyword evidence="2" id="KW-0472">Membrane</keyword>
<comment type="caution">
    <text evidence="3">The sequence shown here is derived from an EMBL/GenBank/DDBJ whole genome shotgun (WGS) entry which is preliminary data.</text>
</comment>
<evidence type="ECO:0000313" key="4">
    <source>
        <dbReference type="Proteomes" id="UP000034181"/>
    </source>
</evidence>
<keyword evidence="2" id="KW-1133">Transmembrane helix</keyword>
<feature type="transmembrane region" description="Helical" evidence="2">
    <location>
        <begin position="34"/>
        <end position="52"/>
    </location>
</feature>
<evidence type="ECO:0000256" key="1">
    <source>
        <dbReference type="PROSITE-ProRule" id="PRU00339"/>
    </source>
</evidence>
<dbReference type="InterPro" id="IPR011990">
    <property type="entry name" value="TPR-like_helical_dom_sf"/>
</dbReference>
<dbReference type="InterPro" id="IPR019734">
    <property type="entry name" value="TPR_rpt"/>
</dbReference>
<dbReference type="Gene3D" id="1.25.40.10">
    <property type="entry name" value="Tetratricopeptide repeat domain"/>
    <property type="match status" value="1"/>
</dbReference>
<proteinExistence type="predicted"/>
<feature type="repeat" description="TPR" evidence="1">
    <location>
        <begin position="87"/>
        <end position="120"/>
    </location>
</feature>
<dbReference type="EMBL" id="LBUZ01000036">
    <property type="protein sequence ID" value="KKQ74276.1"/>
    <property type="molecule type" value="Genomic_DNA"/>
</dbReference>
<organism evidence="3 4">
    <name type="scientific">Candidatus Woesebacteria bacterium GW2011_GWB1_38_5b</name>
    <dbReference type="NCBI Taxonomy" id="1618569"/>
    <lineage>
        <taxon>Bacteria</taxon>
        <taxon>Candidatus Woeseibacteriota</taxon>
    </lineage>
</organism>
<dbReference type="Proteomes" id="UP000034181">
    <property type="component" value="Unassembled WGS sequence"/>
</dbReference>
<feature type="non-terminal residue" evidence="3">
    <location>
        <position position="1"/>
    </location>
</feature>
<keyword evidence="1" id="KW-0802">TPR repeat</keyword>
<evidence type="ECO:0000256" key="2">
    <source>
        <dbReference type="SAM" id="Phobius"/>
    </source>
</evidence>
<dbReference type="AlphaFoldDB" id="A0A0G0NAZ5"/>
<sequence length="258" mass="29170">NWPALSLLFWFSLGLLLGSISEKSETWEPKSKKSLGIALAFLFISSLYLFSVERTLQRLTLTLSESEVDLSKASSSLKFLRNAPFYSSYYLARGNLNRLTEKYDEALDSFKKAEILNPFSAEPIYNEALILEKKGEFSLAQDKYRESINLNPFTEVKYYQGAAEMATANLDLNEAETILRQGAGAFPYNASYQGFSYLYEFTGFNKDVSKLHTTYSDLLSFHGKLDEALNAVIDAQLFDPTNSESQNLQKIIEAGRQK</sequence>
<keyword evidence="2" id="KW-0812">Transmembrane</keyword>